<gene>
    <name evidence="8" type="ORF">BDK92_7045</name>
</gene>
<dbReference type="PANTHER" id="PTHR13414">
    <property type="entry name" value="HUEL-CATION TRANSPORTER"/>
    <property type="match status" value="1"/>
</dbReference>
<evidence type="ECO:0000256" key="1">
    <source>
        <dbReference type="ARBA" id="ARBA00004141"/>
    </source>
</evidence>
<evidence type="ECO:0000259" key="7">
    <source>
        <dbReference type="Pfam" id="PF01545"/>
    </source>
</evidence>
<evidence type="ECO:0000313" key="8">
    <source>
        <dbReference type="EMBL" id="RKR92603.1"/>
    </source>
</evidence>
<keyword evidence="3 6" id="KW-0812">Transmembrane</keyword>
<feature type="domain" description="Cation efflux protein transmembrane" evidence="7">
    <location>
        <begin position="14"/>
        <end position="224"/>
    </location>
</feature>
<keyword evidence="4 6" id="KW-1133">Transmembrane helix</keyword>
<dbReference type="NCBIfam" id="TIGR01297">
    <property type="entry name" value="CDF"/>
    <property type="match status" value="1"/>
</dbReference>
<dbReference type="InterPro" id="IPR027469">
    <property type="entry name" value="Cation_efflux_TMD_sf"/>
</dbReference>
<evidence type="ECO:0000256" key="5">
    <source>
        <dbReference type="ARBA" id="ARBA00023136"/>
    </source>
</evidence>
<feature type="transmembrane region" description="Helical" evidence="6">
    <location>
        <begin position="81"/>
        <end position="105"/>
    </location>
</feature>
<dbReference type="Gene3D" id="1.20.1510.10">
    <property type="entry name" value="Cation efflux protein transmembrane domain"/>
    <property type="match status" value="1"/>
</dbReference>
<dbReference type="GO" id="GO:0008324">
    <property type="term" value="F:monoatomic cation transmembrane transporter activity"/>
    <property type="evidence" value="ECO:0007669"/>
    <property type="project" value="InterPro"/>
</dbReference>
<feature type="transmembrane region" description="Helical" evidence="6">
    <location>
        <begin position="12"/>
        <end position="34"/>
    </location>
</feature>
<dbReference type="InterPro" id="IPR036837">
    <property type="entry name" value="Cation_efflux_CTD_sf"/>
</dbReference>
<keyword evidence="5 6" id="KW-0472">Membrane</keyword>
<evidence type="ECO:0000256" key="6">
    <source>
        <dbReference type="SAM" id="Phobius"/>
    </source>
</evidence>
<feature type="transmembrane region" description="Helical" evidence="6">
    <location>
        <begin position="40"/>
        <end position="61"/>
    </location>
</feature>
<dbReference type="InterPro" id="IPR058533">
    <property type="entry name" value="Cation_efflux_TM"/>
</dbReference>
<protein>
    <submittedName>
        <fullName evidence="8">Cation diffusion facilitator family transporter</fullName>
    </submittedName>
</protein>
<name>A0A495JUE1_9ACTN</name>
<accession>A0A495JUE1</accession>
<dbReference type="Proteomes" id="UP000277671">
    <property type="component" value="Unassembled WGS sequence"/>
</dbReference>
<keyword evidence="2" id="KW-0813">Transport</keyword>
<organism evidence="8 9">
    <name type="scientific">Micromonospora pisi</name>
    <dbReference type="NCBI Taxonomy" id="589240"/>
    <lineage>
        <taxon>Bacteria</taxon>
        <taxon>Bacillati</taxon>
        <taxon>Actinomycetota</taxon>
        <taxon>Actinomycetes</taxon>
        <taxon>Micromonosporales</taxon>
        <taxon>Micromonosporaceae</taxon>
        <taxon>Micromonospora</taxon>
    </lineage>
</organism>
<dbReference type="SUPFAM" id="SSF161111">
    <property type="entry name" value="Cation efflux protein transmembrane domain-like"/>
    <property type="match status" value="1"/>
</dbReference>
<dbReference type="OrthoDB" id="9806522at2"/>
<proteinExistence type="predicted"/>
<dbReference type="SUPFAM" id="SSF160240">
    <property type="entry name" value="Cation efflux protein cytoplasmic domain-like"/>
    <property type="match status" value="1"/>
</dbReference>
<evidence type="ECO:0000256" key="2">
    <source>
        <dbReference type="ARBA" id="ARBA00022448"/>
    </source>
</evidence>
<feature type="transmembrane region" description="Helical" evidence="6">
    <location>
        <begin position="198"/>
        <end position="216"/>
    </location>
</feature>
<comment type="caution">
    <text evidence="8">The sequence shown here is derived from an EMBL/GenBank/DDBJ whole genome shotgun (WGS) entry which is preliminary data.</text>
</comment>
<reference evidence="8 9" key="1">
    <citation type="submission" date="2018-10" db="EMBL/GenBank/DDBJ databases">
        <title>Sequencing the genomes of 1000 actinobacteria strains.</title>
        <authorList>
            <person name="Klenk H.-P."/>
        </authorList>
    </citation>
    <scope>NUCLEOTIDE SEQUENCE [LARGE SCALE GENOMIC DNA]</scope>
    <source>
        <strain evidence="8 9">DSM 45175</strain>
    </source>
</reference>
<dbReference type="InterPro" id="IPR040177">
    <property type="entry name" value="SLC30A9"/>
</dbReference>
<dbReference type="GO" id="GO:0016020">
    <property type="term" value="C:membrane"/>
    <property type="evidence" value="ECO:0007669"/>
    <property type="project" value="UniProtKB-SubCell"/>
</dbReference>
<keyword evidence="9" id="KW-1185">Reference proteome</keyword>
<comment type="subcellular location">
    <subcellularLocation>
        <location evidence="1">Membrane</location>
        <topology evidence="1">Multi-pass membrane protein</topology>
    </subcellularLocation>
</comment>
<feature type="transmembrane region" description="Helical" evidence="6">
    <location>
        <begin position="173"/>
        <end position="192"/>
    </location>
</feature>
<evidence type="ECO:0000256" key="4">
    <source>
        <dbReference type="ARBA" id="ARBA00022989"/>
    </source>
</evidence>
<dbReference type="PANTHER" id="PTHR13414:SF9">
    <property type="entry name" value="PROTON-COUPLED ZINC ANTIPORTER SLC30A9, MITOCHONDRIAL"/>
    <property type="match status" value="1"/>
</dbReference>
<dbReference type="Pfam" id="PF01545">
    <property type="entry name" value="Cation_efflux"/>
    <property type="match status" value="1"/>
</dbReference>
<dbReference type="GO" id="GO:0006829">
    <property type="term" value="P:zinc ion transport"/>
    <property type="evidence" value="ECO:0007669"/>
    <property type="project" value="InterPro"/>
</dbReference>
<evidence type="ECO:0000256" key="3">
    <source>
        <dbReference type="ARBA" id="ARBA00022692"/>
    </source>
</evidence>
<sequence>MARSPEGAQSVGTVVIAGVANLTIAAAKVVAGLLSGSAAVLSEAAHSFADTTTEILLFVALRRGSRPATEERPFGHGRESYVWAFLAAVFTFVGGGIFSVTQGVHAIQTDQRQDDNLIAYVVLLISFVAESVSLTRATRQIRQRARRFSVSPQQVVHRTPDTTVKAVFFEDSAALIGLVLAAAGVGLSQLTGDPFWDGLASIMIGVLLLLVAVTLARSNLSLLIGRSAGPTTRDEIYQELAAVPTVERIDTLLTLQLGPDEILVAAKIDFADDATGATIEAAADEAERRLIARNPAVRFVFLDPTGTRPPDRTDPRPD</sequence>
<dbReference type="AlphaFoldDB" id="A0A495JUE1"/>
<dbReference type="InterPro" id="IPR002524">
    <property type="entry name" value="Cation_efflux"/>
</dbReference>
<dbReference type="RefSeq" id="WP_121160569.1">
    <property type="nucleotide sequence ID" value="NZ_RBKT01000001.1"/>
</dbReference>
<dbReference type="EMBL" id="RBKT01000001">
    <property type="protein sequence ID" value="RKR92603.1"/>
    <property type="molecule type" value="Genomic_DNA"/>
</dbReference>
<feature type="transmembrane region" description="Helical" evidence="6">
    <location>
        <begin position="117"/>
        <end position="137"/>
    </location>
</feature>
<evidence type="ECO:0000313" key="9">
    <source>
        <dbReference type="Proteomes" id="UP000277671"/>
    </source>
</evidence>